<dbReference type="SUPFAM" id="SSF52540">
    <property type="entry name" value="P-loop containing nucleoside triphosphate hydrolases"/>
    <property type="match status" value="1"/>
</dbReference>
<evidence type="ECO:0000313" key="3">
    <source>
        <dbReference type="EMBL" id="WUO45050.1"/>
    </source>
</evidence>
<evidence type="ECO:0000313" key="4">
    <source>
        <dbReference type="Proteomes" id="UP001432075"/>
    </source>
</evidence>
<feature type="domain" description="Orc1-like AAA ATPase" evidence="2">
    <location>
        <begin position="554"/>
        <end position="740"/>
    </location>
</feature>
<name>A0ABZ1RFU3_9ACTN</name>
<organism evidence="3 4">
    <name type="scientific">Streptomyces goshikiensis</name>
    <dbReference type="NCBI Taxonomy" id="1942"/>
    <lineage>
        <taxon>Bacteria</taxon>
        <taxon>Bacillati</taxon>
        <taxon>Actinomycetota</taxon>
        <taxon>Actinomycetes</taxon>
        <taxon>Kitasatosporales</taxon>
        <taxon>Streptomycetaceae</taxon>
        <taxon>Streptomyces</taxon>
    </lineage>
</organism>
<feature type="region of interest" description="Disordered" evidence="1">
    <location>
        <begin position="1313"/>
        <end position="1342"/>
    </location>
</feature>
<reference evidence="3" key="1">
    <citation type="submission" date="2022-10" db="EMBL/GenBank/DDBJ databases">
        <title>The complete genomes of actinobacterial strains from the NBC collection.</title>
        <authorList>
            <person name="Joergensen T.S."/>
            <person name="Alvarez Arevalo M."/>
            <person name="Sterndorff E.B."/>
            <person name="Faurdal D."/>
            <person name="Vuksanovic O."/>
            <person name="Mourched A.-S."/>
            <person name="Charusanti P."/>
            <person name="Shaw S."/>
            <person name="Blin K."/>
            <person name="Weber T."/>
        </authorList>
    </citation>
    <scope>NUCLEOTIDE SEQUENCE</scope>
    <source>
        <strain evidence="3">NBC_00283</strain>
    </source>
</reference>
<accession>A0ABZ1RFU3</accession>
<protein>
    <submittedName>
        <fullName evidence="3">AAA family ATPase</fullName>
    </submittedName>
</protein>
<sequence>MPLTDTEWGLVTTWVRDYFLDTLDPRERLTQSDFSPEFIGDLPLTNKSGPNAVTLVHAARRDIGLQCHLLGALVDLDELSVLEAGAEARRFLDRLLEDARVHSSTQDHFLATVLRNGTEVFIDRAELRKRLREFLADPEQTVLVVDGEPDSGRSYTYSLLRYLGQHCGFRPVRVTLSRTSTADQVVRRLAEFVGDPGAGSGPYDPSRLNDRLPSVEDAVHRIVSRATTADEQFWLVLDECDLLDAGSDVWDCIGQLALAIYDRTAKPGETLPRLVLLGYPTQRQLPYYVRKNVCRDTARAVGPEDLRGFFRAFFQETPAPAPAAGAPAPGELVEVAVPAILDAARGPGDDSYMRKLCTACEQTVRLYRELGPGEAFATRLRAELLAAAEAPPPDVPDTRRAYREAACLLTGFDPTRLRLPGESAAAGGAALELVHECRTLSMSPHTTWALKQEVRDAALRGLAGPGAARLVLEANLDQVPEGPGPERTALAYLHGRPPALERQGVDELADTLQALLWLSRIPGTTGLPDPEHVQRLLERARLLQPLQRLVQGSFCGRAEELEQLRRYVGPPSDTEEPPLLIHGMGGMGKSTLLARFLLGTLQDPAAAPSVFPFPFAYVDFERPTLSVHEPVTLIAEIARQLGTQYPGHRAAFDALAGACEETARAQRQEQSRIDELYQLSTTRSGVGRGAAEAFHSAARDRESDLVRRVAELLVQAMALPPGAPVPPLVIVVDSFEEAQYRASPALGRVWAIWAALQRAYPRLRCVVAGRAPVNHPARAAEVRTIELGDLEPDAAVQLLMSCGVGSEAVARDLAERVGGHPLSLKLAARAAQEAGSLSGLVESLPPRRHHIHHKVDQMLVQGILYDRVLKHIADDEVRALAHAGLALRVITPDLIREVLAGPCGLRVDTPDEARRLFGGLARLDLVEPAGPDGVRHRADLRAIMLRLSDTARTDLMRDVGQRAVEHYAAREGLEARAEEIYQRLRLNEDPRSVEQRWEPGVERFLDNADQDMASRSAAFLTGHLGGHTPDQVLIDADQEDWERIAAREVEDLLAQGFTDTAAARLAERRPWTPGSPLHALLVETLARSGRRAEARAAAEAAVDRAEEAGSPDVRLDLLLLSARLAEEDGDPRAAERDLVEAEDIATALGRDFDAMGAMLHRARLVASPGAGSDIDRRLALRLRGLTDEALTERPVLVRAVAAEVCREDPVALDHTLEVVGLPDTDDAALEALAVSIDHVVAREPGLRLALARILENAASGTSDASQEALRSTGPTHVGMSGILRAARARGTLDRLARRLLELRDQSGELVSGVASAMGAGGSGNGPRGEQRPAERNGPRAAA</sequence>
<dbReference type="InterPro" id="IPR041664">
    <property type="entry name" value="AAA_16"/>
</dbReference>
<proteinExistence type="predicted"/>
<dbReference type="Gene3D" id="3.40.50.300">
    <property type="entry name" value="P-loop containing nucleotide triphosphate hydrolases"/>
    <property type="match status" value="2"/>
</dbReference>
<keyword evidence="4" id="KW-1185">Reference proteome</keyword>
<gene>
    <name evidence="3" type="ORF">OHU17_04025</name>
</gene>
<dbReference type="Pfam" id="PF13191">
    <property type="entry name" value="AAA_16"/>
    <property type="match status" value="1"/>
</dbReference>
<feature type="compositionally biased region" description="Basic and acidic residues" evidence="1">
    <location>
        <begin position="1328"/>
        <end position="1342"/>
    </location>
</feature>
<evidence type="ECO:0000256" key="1">
    <source>
        <dbReference type="SAM" id="MobiDB-lite"/>
    </source>
</evidence>
<dbReference type="EMBL" id="CP108057">
    <property type="protein sequence ID" value="WUO45050.1"/>
    <property type="molecule type" value="Genomic_DNA"/>
</dbReference>
<dbReference type="RefSeq" id="WP_328775247.1">
    <property type="nucleotide sequence ID" value="NZ_CP108057.1"/>
</dbReference>
<dbReference type="InterPro" id="IPR027417">
    <property type="entry name" value="P-loop_NTPase"/>
</dbReference>
<dbReference type="Proteomes" id="UP001432075">
    <property type="component" value="Chromosome"/>
</dbReference>
<evidence type="ECO:0000259" key="2">
    <source>
        <dbReference type="Pfam" id="PF13191"/>
    </source>
</evidence>